<accession>A0A0C9TS56</accession>
<proteinExistence type="predicted"/>
<evidence type="ECO:0000313" key="1">
    <source>
        <dbReference type="EMBL" id="KIJ10627.1"/>
    </source>
</evidence>
<gene>
    <name evidence="1" type="ORF">PAXINDRAFT_28806</name>
</gene>
<reference evidence="1 2" key="1">
    <citation type="submission" date="2014-06" db="EMBL/GenBank/DDBJ databases">
        <authorList>
            <consortium name="DOE Joint Genome Institute"/>
            <person name="Kuo A."/>
            <person name="Kohler A."/>
            <person name="Nagy L.G."/>
            <person name="Floudas D."/>
            <person name="Copeland A."/>
            <person name="Barry K.W."/>
            <person name="Cichocki N."/>
            <person name="Veneault-Fourrey C."/>
            <person name="LaButti K."/>
            <person name="Lindquist E.A."/>
            <person name="Lipzen A."/>
            <person name="Lundell T."/>
            <person name="Morin E."/>
            <person name="Murat C."/>
            <person name="Sun H."/>
            <person name="Tunlid A."/>
            <person name="Henrissat B."/>
            <person name="Grigoriev I.V."/>
            <person name="Hibbett D.S."/>
            <person name="Martin F."/>
            <person name="Nordberg H.P."/>
            <person name="Cantor M.N."/>
            <person name="Hua S.X."/>
        </authorList>
    </citation>
    <scope>NUCLEOTIDE SEQUENCE [LARGE SCALE GENOMIC DNA]</scope>
    <source>
        <strain evidence="1 2">ATCC 200175</strain>
    </source>
</reference>
<protein>
    <submittedName>
        <fullName evidence="1">Uncharacterized protein</fullName>
    </submittedName>
</protein>
<reference evidence="2" key="2">
    <citation type="submission" date="2015-01" db="EMBL/GenBank/DDBJ databases">
        <title>Evolutionary Origins and Diversification of the Mycorrhizal Mutualists.</title>
        <authorList>
            <consortium name="DOE Joint Genome Institute"/>
            <consortium name="Mycorrhizal Genomics Consortium"/>
            <person name="Kohler A."/>
            <person name="Kuo A."/>
            <person name="Nagy L.G."/>
            <person name="Floudas D."/>
            <person name="Copeland A."/>
            <person name="Barry K.W."/>
            <person name="Cichocki N."/>
            <person name="Veneault-Fourrey C."/>
            <person name="LaButti K."/>
            <person name="Lindquist E.A."/>
            <person name="Lipzen A."/>
            <person name="Lundell T."/>
            <person name="Morin E."/>
            <person name="Murat C."/>
            <person name="Riley R."/>
            <person name="Ohm R."/>
            <person name="Sun H."/>
            <person name="Tunlid A."/>
            <person name="Henrissat B."/>
            <person name="Grigoriev I.V."/>
            <person name="Hibbett D.S."/>
            <person name="Martin F."/>
        </authorList>
    </citation>
    <scope>NUCLEOTIDE SEQUENCE [LARGE SCALE GENOMIC DNA]</scope>
    <source>
        <strain evidence="2">ATCC 200175</strain>
    </source>
</reference>
<dbReference type="Proteomes" id="UP000053647">
    <property type="component" value="Unassembled WGS sequence"/>
</dbReference>
<organism evidence="1 2">
    <name type="scientific">Paxillus involutus ATCC 200175</name>
    <dbReference type="NCBI Taxonomy" id="664439"/>
    <lineage>
        <taxon>Eukaryota</taxon>
        <taxon>Fungi</taxon>
        <taxon>Dikarya</taxon>
        <taxon>Basidiomycota</taxon>
        <taxon>Agaricomycotina</taxon>
        <taxon>Agaricomycetes</taxon>
        <taxon>Agaricomycetidae</taxon>
        <taxon>Boletales</taxon>
        <taxon>Paxilineae</taxon>
        <taxon>Paxillaceae</taxon>
        <taxon>Paxillus</taxon>
    </lineage>
</organism>
<dbReference type="EMBL" id="KN819401">
    <property type="protein sequence ID" value="KIJ10627.1"/>
    <property type="molecule type" value="Genomic_DNA"/>
</dbReference>
<keyword evidence="2" id="KW-1185">Reference proteome</keyword>
<dbReference type="HOGENOM" id="CLU_2628609_0_0_1"/>
<dbReference type="AlphaFoldDB" id="A0A0C9TS56"/>
<name>A0A0C9TS56_PAXIN</name>
<evidence type="ECO:0000313" key="2">
    <source>
        <dbReference type="Proteomes" id="UP000053647"/>
    </source>
</evidence>
<sequence>KLNEEGGRAITGGSKITLFDSKCQAFAVGRRINKLYWLSMSMIEKNVSNITTEICKHTWEMWH</sequence>
<feature type="non-terminal residue" evidence="1">
    <location>
        <position position="63"/>
    </location>
</feature>
<feature type="non-terminal residue" evidence="1">
    <location>
        <position position="1"/>
    </location>
</feature>